<keyword evidence="1" id="KW-0195">Cyclin</keyword>
<organism evidence="3 4">
    <name type="scientific">Vittaforma corneae (strain ATCC 50505)</name>
    <name type="common">Microsporidian parasite</name>
    <name type="synonym">Nosema corneum</name>
    <dbReference type="NCBI Taxonomy" id="993615"/>
    <lineage>
        <taxon>Eukaryota</taxon>
        <taxon>Fungi</taxon>
        <taxon>Fungi incertae sedis</taxon>
        <taxon>Microsporidia</taxon>
        <taxon>Nosematidae</taxon>
        <taxon>Vittaforma</taxon>
    </lineage>
</organism>
<evidence type="ECO:0000259" key="2">
    <source>
        <dbReference type="SMART" id="SM00385"/>
    </source>
</evidence>
<dbReference type="InParanoid" id="L2GKU6"/>
<dbReference type="RefSeq" id="XP_007605188.1">
    <property type="nucleotide sequence ID" value="XM_007605126.1"/>
</dbReference>
<proteinExistence type="inferred from homology"/>
<dbReference type="InterPro" id="IPR036915">
    <property type="entry name" value="Cyclin-like_sf"/>
</dbReference>
<sequence>MLKSVFQDITNISSKRIKLTIHKSSHRKRLLRWLYEVCRDFRYSIYTYTTAVLIIDKYTEKNGFELKEYQLIGISCLFLAAKIEESKTKRVLEYSVVTDGAFTAKEILRTEWSIFESLGHELHLKLPQYYFNPDYFRTRFSFLEFEHKKELLNCFIAAQLEVRSYTRNVFLLYLESKREMEVWLADEYKTVPEMAKFYIKNNPLIYNILDSILNLQDAKQIK</sequence>
<dbReference type="HOGENOM" id="CLU_1277599_0_0_1"/>
<dbReference type="GeneID" id="19882453"/>
<dbReference type="InterPro" id="IPR013763">
    <property type="entry name" value="Cyclin-like_dom"/>
</dbReference>
<dbReference type="Pfam" id="PF00134">
    <property type="entry name" value="Cyclin_N"/>
    <property type="match status" value="1"/>
</dbReference>
<evidence type="ECO:0000313" key="4">
    <source>
        <dbReference type="Proteomes" id="UP000011082"/>
    </source>
</evidence>
<evidence type="ECO:0000313" key="3">
    <source>
        <dbReference type="EMBL" id="ELA41254.1"/>
    </source>
</evidence>
<evidence type="ECO:0000256" key="1">
    <source>
        <dbReference type="RuleBase" id="RU000383"/>
    </source>
</evidence>
<protein>
    <recommendedName>
        <fullName evidence="2">Cyclin-like domain-containing protein</fullName>
    </recommendedName>
</protein>
<dbReference type="PANTHER" id="PTHR10177">
    <property type="entry name" value="CYCLINS"/>
    <property type="match status" value="1"/>
</dbReference>
<dbReference type="InterPro" id="IPR039361">
    <property type="entry name" value="Cyclin"/>
</dbReference>
<dbReference type="EMBL" id="JH370147">
    <property type="protein sequence ID" value="ELA41254.1"/>
    <property type="molecule type" value="Genomic_DNA"/>
</dbReference>
<dbReference type="OMA" id="ERHIINI"/>
<name>L2GKU6_VITCO</name>
<dbReference type="OrthoDB" id="5590282at2759"/>
<dbReference type="AlphaFoldDB" id="L2GKU6"/>
<dbReference type="SMART" id="SM00385">
    <property type="entry name" value="CYCLIN"/>
    <property type="match status" value="1"/>
</dbReference>
<dbReference type="SUPFAM" id="SSF47954">
    <property type="entry name" value="Cyclin-like"/>
    <property type="match status" value="1"/>
</dbReference>
<dbReference type="InterPro" id="IPR006671">
    <property type="entry name" value="Cyclin_N"/>
</dbReference>
<dbReference type="VEuPathDB" id="MicrosporidiaDB:VICG_01743"/>
<keyword evidence="4" id="KW-1185">Reference proteome</keyword>
<comment type="similarity">
    <text evidence="1">Belongs to the cyclin family.</text>
</comment>
<dbReference type="Proteomes" id="UP000011082">
    <property type="component" value="Unassembled WGS sequence"/>
</dbReference>
<reference evidence="4" key="1">
    <citation type="submission" date="2011-05" db="EMBL/GenBank/DDBJ databases">
        <title>The genome sequence of Vittaforma corneae strain ATCC 50505.</title>
        <authorList>
            <consortium name="The Broad Institute Genome Sequencing Platform"/>
            <person name="Cuomo C."/>
            <person name="Didier E."/>
            <person name="Bowers L."/>
            <person name="Young S.K."/>
            <person name="Zeng Q."/>
            <person name="Gargeya S."/>
            <person name="Fitzgerald M."/>
            <person name="Haas B."/>
            <person name="Abouelleil A."/>
            <person name="Alvarado L."/>
            <person name="Arachchi H.M."/>
            <person name="Berlin A."/>
            <person name="Chapman S.B."/>
            <person name="Gearin G."/>
            <person name="Goldberg J."/>
            <person name="Griggs A."/>
            <person name="Gujja S."/>
            <person name="Hansen M."/>
            <person name="Heiman D."/>
            <person name="Howarth C."/>
            <person name="Larimer J."/>
            <person name="Lui A."/>
            <person name="MacDonald P.J.P."/>
            <person name="McCowen C."/>
            <person name="Montmayeur A."/>
            <person name="Murphy C."/>
            <person name="Neiman D."/>
            <person name="Pearson M."/>
            <person name="Priest M."/>
            <person name="Roberts A."/>
            <person name="Saif S."/>
            <person name="Shea T."/>
            <person name="Sisk P."/>
            <person name="Stolte C."/>
            <person name="Sykes S."/>
            <person name="Wortman J."/>
            <person name="Nusbaum C."/>
            <person name="Birren B."/>
        </authorList>
    </citation>
    <scope>NUCLEOTIDE SEQUENCE [LARGE SCALE GENOMIC DNA]</scope>
    <source>
        <strain evidence="4">ATCC 50505</strain>
    </source>
</reference>
<dbReference type="STRING" id="993615.L2GKU6"/>
<dbReference type="Gene3D" id="1.10.472.10">
    <property type="entry name" value="Cyclin-like"/>
    <property type="match status" value="2"/>
</dbReference>
<accession>L2GKU6</accession>
<gene>
    <name evidence="3" type="ORF">VICG_01743</name>
</gene>
<feature type="domain" description="Cyclin-like" evidence="2">
    <location>
        <begin position="32"/>
        <end position="116"/>
    </location>
</feature>